<dbReference type="Pfam" id="PF12234">
    <property type="entry name" value="Rav1p_C"/>
    <property type="match status" value="1"/>
</dbReference>
<feature type="region of interest" description="Disordered" evidence="1">
    <location>
        <begin position="1365"/>
        <end position="1404"/>
    </location>
</feature>
<dbReference type="GO" id="GO:0007035">
    <property type="term" value="P:vacuolar acidification"/>
    <property type="evidence" value="ECO:0007669"/>
    <property type="project" value="TreeGrafter"/>
</dbReference>
<reference evidence="3" key="1">
    <citation type="submission" date="2023-02" db="EMBL/GenBank/DDBJ databases">
        <title>Identification and recombinant expression of a fungal hydrolase from Papiliotrema laurentii that hydrolyzes apple cutin and clears colloidal polyester polyurethane.</title>
        <authorList>
            <consortium name="DOE Joint Genome Institute"/>
            <person name="Roman V.A."/>
            <person name="Bojanowski C."/>
            <person name="Crable B.R."/>
            <person name="Wagner D.N."/>
            <person name="Hung C.S."/>
            <person name="Nadeau L.J."/>
            <person name="Schratz L."/>
            <person name="Haridas S."/>
            <person name="Pangilinan J."/>
            <person name="Lipzen A."/>
            <person name="Na H."/>
            <person name="Yan M."/>
            <person name="Ng V."/>
            <person name="Grigoriev I.V."/>
            <person name="Spatafora J.W."/>
            <person name="Barlow D."/>
            <person name="Biffinger J."/>
            <person name="Kelley-Loughnane N."/>
            <person name="Varaljay V.A."/>
            <person name="Crookes-Goodson W.J."/>
        </authorList>
    </citation>
    <scope>NUCLEOTIDE SEQUENCE</scope>
    <source>
        <strain evidence="3">5307AH</strain>
    </source>
</reference>
<dbReference type="EMBL" id="JAODAN010000002">
    <property type="protein sequence ID" value="KAK1926240.1"/>
    <property type="molecule type" value="Genomic_DNA"/>
</dbReference>
<evidence type="ECO:0000256" key="1">
    <source>
        <dbReference type="SAM" id="MobiDB-lite"/>
    </source>
</evidence>
<dbReference type="InterPro" id="IPR022033">
    <property type="entry name" value="Rav1p_C"/>
</dbReference>
<sequence>MSLRLRQAVPGRPSCLSSQNVSTIQFSAHNKAFIVYPSSANVIVLDTNLDLVDTLQFWTALPHRASSSSQASVEGVVGNTSDGLVLAWSGPHVVCWCYVSSKGKTGWKVHSTLIVGSPINTIDYVQGVLVLGTKAGIELWRTDPKAEVVVWDKLWDRLYSHAENILLAPSLSHLAWMTKGSSSVSILSLDRKLLATGVPQEVRHPRKVTWIGWRNSNSKGGDAMLYTITMDQVFRVYSPVLDDPLWFQLLSSVDSRSFTSERHTQGKGKQAVVHEPRAGIIWPIDSTALQTVITAELKDIREGERHVGDTTRQVLESLEGDGGDVLMWIGKDGTVALRSITNIDRRPPTLLKSSSIAQMNTASDAIHASQWTPRASLMLDKSTLSLLAILPPSECTPSLSAVRISLTDLFSSVPSAMVSAVPRPSAEQTTHVQMVHTIDHFVRTPNGRGLLALTESGEIGVWYKERLDKAAKRKVLAPPTIVGKGQWTESVPPKASAMFAKGRAIVFYTEEKHGGKITLQHLDRHATSPAPPVPLPDFELELGDDIAFLLAVSDIDDGYPARGRKTERAIIIAASKQGHAWVWRVDSKLAGTTSSHDYISDVPDIHLLSHSQLPVEGGQPHLILPVDPMGWHSSVIDWKADTPLQDMILTVSKSGVLEFWLPELGHHYERERPHRARLNTGANGHSHSNGCATDQAPWKRSGAVRTGRANATIARCSSRKKTVLVCQLPNGRSEMTIWDSNVSEFSTGLELAHTFHDGEVIQDLDWTTTSDLQSVLAVGMPHRVALICEQRLSYTETTPGWAPFLTIDLEKYTSVPIGDSIWLAGGSLAVGAGNQIYVFSRFLDRGSPSSSPAASVKSLTMESDEPEDIFQLIAWQNGPLWDYHPTVLAQCMLWDKMDLVKTILVDLVKSLKDAENKGRKRLGIIRLDPELFYGHHRIGQVPKGRLTRRYDDLFSTGPSSKELEEDEFSGELVQDLVNRLNGPIALPLAPTEKAQLAIVAQAALEVERERRSLDLCGLRYLLSVRMAANQKQNGRDSAPNGYVNGGEILPPPRISFRNFVWALHSESEELLLSAATASCANGKMLWPDAKRLGTFLWLKSTESVKSQLEIIARNRFMADDDRDPTTCSLIFFALGKKKVVHGLWRQAPGHKEQQLMHKFLANDFELERWKTAAIKNAYALLSKQRFEYAAAFFMLGGCPKDAINVCLRQLDDWQLGFALARAVEGGTDGPLVKWILEDTVVPIAIAGGHRWLATWAFWYLGRRDLAVRVLISPLDDVVSEWSTGKLPPAGNPENDDPSLLLLFQYLKSRSLQTAKGTSEIPEKTEFDFVLHNARVFFRMGCHSLGLALLRSWSFDRPFLPAPRAFPRTVTPSTRQSETPTDGWARQPTSVPTTPGAFARPRPRRPSFMLAGHMRRESMVMDMDVFAEGSSEPTSRMASPSPMTPPVEETEPVVKPAGLVVDEEKSVESQPKKMGNLMKELKQDVQQGAMEFNMDNFF</sequence>
<comment type="caution">
    <text evidence="3">The sequence shown here is derived from an EMBL/GenBank/DDBJ whole genome shotgun (WGS) entry which is preliminary data.</text>
</comment>
<protein>
    <submittedName>
        <fullName evidence="3">RAVE protein 1 C terminal-domain-containing protein</fullName>
    </submittedName>
</protein>
<accession>A0AAD9L7L7</accession>
<feature type="region of interest" description="Disordered" evidence="1">
    <location>
        <begin position="1429"/>
        <end position="1451"/>
    </location>
</feature>
<evidence type="ECO:0000313" key="4">
    <source>
        <dbReference type="Proteomes" id="UP001182556"/>
    </source>
</evidence>
<dbReference type="Proteomes" id="UP001182556">
    <property type="component" value="Unassembled WGS sequence"/>
</dbReference>
<gene>
    <name evidence="3" type="ORF">DB88DRAFT_481206</name>
</gene>
<dbReference type="GO" id="GO:0043291">
    <property type="term" value="C:RAVE complex"/>
    <property type="evidence" value="ECO:0007669"/>
    <property type="project" value="TreeGrafter"/>
</dbReference>
<dbReference type="InterPro" id="IPR052208">
    <property type="entry name" value="DmX-like/RAVE_component"/>
</dbReference>
<organism evidence="3 4">
    <name type="scientific">Papiliotrema laurentii</name>
    <name type="common">Cryptococcus laurentii</name>
    <dbReference type="NCBI Taxonomy" id="5418"/>
    <lineage>
        <taxon>Eukaryota</taxon>
        <taxon>Fungi</taxon>
        <taxon>Dikarya</taxon>
        <taxon>Basidiomycota</taxon>
        <taxon>Agaricomycotina</taxon>
        <taxon>Tremellomycetes</taxon>
        <taxon>Tremellales</taxon>
        <taxon>Rhynchogastremaceae</taxon>
        <taxon>Papiliotrema</taxon>
    </lineage>
</organism>
<evidence type="ECO:0000259" key="2">
    <source>
        <dbReference type="Pfam" id="PF12234"/>
    </source>
</evidence>
<feature type="compositionally biased region" description="Polar residues" evidence="1">
    <location>
        <begin position="1369"/>
        <end position="1379"/>
    </location>
</feature>
<dbReference type="PANTHER" id="PTHR13950">
    <property type="entry name" value="RABCONNECTIN-RELATED"/>
    <property type="match status" value="1"/>
</dbReference>
<feature type="domain" description="RAVE complex protein Rav1 C-terminal" evidence="2">
    <location>
        <begin position="694"/>
        <end position="1348"/>
    </location>
</feature>
<proteinExistence type="predicted"/>
<feature type="compositionally biased region" description="Polar residues" evidence="1">
    <location>
        <begin position="681"/>
        <end position="692"/>
    </location>
</feature>
<feature type="region of interest" description="Disordered" evidence="1">
    <location>
        <begin position="681"/>
        <end position="704"/>
    </location>
</feature>
<name>A0AAD9L7L7_PAPLA</name>
<keyword evidence="4" id="KW-1185">Reference proteome</keyword>
<evidence type="ECO:0000313" key="3">
    <source>
        <dbReference type="EMBL" id="KAK1926240.1"/>
    </source>
</evidence>
<dbReference type="PANTHER" id="PTHR13950:SF9">
    <property type="entry name" value="RABCONNECTIN-3A"/>
    <property type="match status" value="1"/>
</dbReference>